<reference evidence="2" key="1">
    <citation type="journal article" date="2020" name="Microb. Genom.">
        <title>Genetic diversity of clinical and environmental Mucorales isolates obtained from an investigation of mucormycosis cases among solid organ transplant recipients.</title>
        <authorList>
            <person name="Nguyen M.H."/>
            <person name="Kaul D."/>
            <person name="Muto C."/>
            <person name="Cheng S.J."/>
            <person name="Richter R.A."/>
            <person name="Bruno V.M."/>
            <person name="Liu G."/>
            <person name="Beyhan S."/>
            <person name="Sundermann A.J."/>
            <person name="Mounaud S."/>
            <person name="Pasculle A.W."/>
            <person name="Nierman W.C."/>
            <person name="Driscoll E."/>
            <person name="Cumbie R."/>
            <person name="Clancy C.J."/>
            <person name="Dupont C.L."/>
        </authorList>
    </citation>
    <scope>NUCLEOTIDE SEQUENCE</scope>
    <source>
        <strain evidence="2">GL16</strain>
    </source>
</reference>
<dbReference type="GO" id="GO:0003677">
    <property type="term" value="F:DNA binding"/>
    <property type="evidence" value="ECO:0007669"/>
    <property type="project" value="InterPro"/>
</dbReference>
<evidence type="ECO:0000313" key="2">
    <source>
        <dbReference type="EMBL" id="KAG1547913.1"/>
    </source>
</evidence>
<dbReference type="Pfam" id="PF16787">
    <property type="entry name" value="NDC10_II"/>
    <property type="match status" value="1"/>
</dbReference>
<evidence type="ECO:0000313" key="3">
    <source>
        <dbReference type="Proteomes" id="UP000717996"/>
    </source>
</evidence>
<protein>
    <recommendedName>
        <fullName evidence="1">Ndc10 domain-containing protein</fullName>
    </recommendedName>
</protein>
<organism evidence="2 3">
    <name type="scientific">Rhizopus oryzae</name>
    <name type="common">Mucormycosis agent</name>
    <name type="synonym">Rhizopus arrhizus var. delemar</name>
    <dbReference type="NCBI Taxonomy" id="64495"/>
    <lineage>
        <taxon>Eukaryota</taxon>
        <taxon>Fungi</taxon>
        <taxon>Fungi incertae sedis</taxon>
        <taxon>Mucoromycota</taxon>
        <taxon>Mucoromycotina</taxon>
        <taxon>Mucoromycetes</taxon>
        <taxon>Mucorales</taxon>
        <taxon>Mucorineae</taxon>
        <taxon>Rhizopodaceae</taxon>
        <taxon>Rhizopus</taxon>
    </lineage>
</organism>
<dbReference type="AlphaFoldDB" id="A0A9P6YHA7"/>
<accession>A0A9P6YHA7</accession>
<dbReference type="EMBL" id="JAANIT010000419">
    <property type="protein sequence ID" value="KAG1547913.1"/>
    <property type="molecule type" value="Genomic_DNA"/>
</dbReference>
<name>A0A9P6YHA7_RHIOR</name>
<gene>
    <name evidence="2" type="ORF">G6F51_003979</name>
</gene>
<evidence type="ECO:0000259" key="1">
    <source>
        <dbReference type="Pfam" id="PF16787"/>
    </source>
</evidence>
<feature type="domain" description="Ndc10" evidence="1">
    <location>
        <begin position="172"/>
        <end position="306"/>
    </location>
</feature>
<dbReference type="InterPro" id="IPR038279">
    <property type="entry name" value="Ndc10_dom2_sf"/>
</dbReference>
<dbReference type="Proteomes" id="UP000717996">
    <property type="component" value="Unassembled WGS sequence"/>
</dbReference>
<sequence length="306" mass="35390">MIQELEEKYDVGEEVDSDELDQFQVEELRKTYKPPFLLSLNEHCLPFSSRCNEDIFTKKFVIPLLSPFLRENKHLKQFGNDDESNGSKERRGIYGRKSDGGLKIVYKEHKQQVLHMEIKSPSVVSEDQVHHPDFTKQGNLMKDEVDLMLKRDFPEDTPVFGDSPFKPIQCKAQHSTYVDVFKKVGIHTSKVARANRKSALNMIAQENDSSDQQRMVGRWGTDRMVGCYVSSLSVEAMESLAGFNGQQHSNYFLPRAVIKPSLALQRLVFKDIEYWKERFNTRHDVQEDIAGPNFLHLFAHLRIVLL</sequence>
<dbReference type="InterPro" id="IPR031872">
    <property type="entry name" value="NDC10_II"/>
</dbReference>
<comment type="caution">
    <text evidence="2">The sequence shown here is derived from an EMBL/GenBank/DDBJ whole genome shotgun (WGS) entry which is preliminary data.</text>
</comment>
<proteinExistence type="predicted"/>
<dbReference type="Gene3D" id="1.10.443.20">
    <property type="entry name" value="Centromere DNA-binding protein complex CBF3 subunit, domain 2"/>
    <property type="match status" value="1"/>
</dbReference>
<dbReference type="OrthoDB" id="2281467at2759"/>